<evidence type="ECO:0000256" key="1">
    <source>
        <dbReference type="SAM" id="Phobius"/>
    </source>
</evidence>
<name>A0ABT5BX98_9BACT</name>
<dbReference type="Proteomes" id="UP001217485">
    <property type="component" value="Unassembled WGS sequence"/>
</dbReference>
<sequence length="147" mass="15583">MNNVKRFAPAAARILLGLVFFVFGLNGFLHFLPQPPAPEAAASFGGALAATGYMFPLIKGTEVVAGALLLSNRYVPLALALLAPIVVNIVAFHTFLAPGNPLAWFILAIELYLAFAYRAAFRPMLAARVDASVGAEQSKLRPVESAA</sequence>
<dbReference type="EMBL" id="JAQNDK010000001">
    <property type="protein sequence ID" value="MDC0677586.1"/>
    <property type="molecule type" value="Genomic_DNA"/>
</dbReference>
<feature type="transmembrane region" description="Helical" evidence="1">
    <location>
        <begin position="44"/>
        <end position="70"/>
    </location>
</feature>
<reference evidence="2 3" key="1">
    <citation type="submission" date="2023-01" db="EMBL/GenBank/DDBJ databases">
        <title>Minimal conservation of predation-associated metabolite biosynthetic gene clusters underscores biosynthetic potential of Myxococcota including descriptions for ten novel species: Archangium lansinium sp. nov., Myxococcus landrumus sp. nov., Nannocystis bai.</title>
        <authorList>
            <person name="Ahearne A."/>
            <person name="Stevens C."/>
            <person name="Dowd S."/>
        </authorList>
    </citation>
    <scope>NUCLEOTIDE SEQUENCE [LARGE SCALE GENOMIC DNA]</scope>
    <source>
        <strain evidence="2 3">WIWO2</strain>
    </source>
</reference>
<keyword evidence="1" id="KW-0472">Membrane</keyword>
<feature type="transmembrane region" description="Helical" evidence="1">
    <location>
        <begin position="102"/>
        <end position="120"/>
    </location>
</feature>
<keyword evidence="3" id="KW-1185">Reference proteome</keyword>
<gene>
    <name evidence="2" type="ORF">POL72_07505</name>
</gene>
<feature type="transmembrane region" description="Helical" evidence="1">
    <location>
        <begin position="77"/>
        <end position="96"/>
    </location>
</feature>
<proteinExistence type="predicted"/>
<keyword evidence="1" id="KW-0812">Transmembrane</keyword>
<accession>A0ABT5BX98</accession>
<organism evidence="2 3">
    <name type="scientific">Sorangium atrum</name>
    <dbReference type="NCBI Taxonomy" id="2995308"/>
    <lineage>
        <taxon>Bacteria</taxon>
        <taxon>Pseudomonadati</taxon>
        <taxon>Myxococcota</taxon>
        <taxon>Polyangia</taxon>
        <taxon>Polyangiales</taxon>
        <taxon>Polyangiaceae</taxon>
        <taxon>Sorangium</taxon>
    </lineage>
</organism>
<evidence type="ECO:0000313" key="2">
    <source>
        <dbReference type="EMBL" id="MDC0677586.1"/>
    </source>
</evidence>
<evidence type="ECO:0000313" key="3">
    <source>
        <dbReference type="Proteomes" id="UP001217485"/>
    </source>
</evidence>
<protein>
    <submittedName>
        <fullName evidence="2">DoxX family protein</fullName>
    </submittedName>
</protein>
<feature type="transmembrane region" description="Helical" evidence="1">
    <location>
        <begin position="12"/>
        <end position="32"/>
    </location>
</feature>
<dbReference type="RefSeq" id="WP_272094341.1">
    <property type="nucleotide sequence ID" value="NZ_JAQNDK010000001.1"/>
</dbReference>
<comment type="caution">
    <text evidence="2">The sequence shown here is derived from an EMBL/GenBank/DDBJ whole genome shotgun (WGS) entry which is preliminary data.</text>
</comment>
<keyword evidence="1" id="KW-1133">Transmembrane helix</keyword>